<accession>A0A127M943</accession>
<dbReference type="Proteomes" id="UP000074119">
    <property type="component" value="Chromosome"/>
</dbReference>
<sequence length="86" mass="9973">MLNCKQFTDLASDNLDAQYHGWKRIDIRLHLLICRHCRRFNRHLDRSRRTGAELAKTLWQIDGASSEHIFSRLQPAAKQDTGDGTP</sequence>
<dbReference type="EMBL" id="CP014544">
    <property type="protein sequence ID" value="AMO69708.1"/>
    <property type="molecule type" value="Genomic_DNA"/>
</dbReference>
<protein>
    <recommendedName>
        <fullName evidence="3">Zinc-finger domain-containing protein</fullName>
    </recommendedName>
</protein>
<name>A0A127M943_9GAMM</name>
<evidence type="ECO:0000313" key="1">
    <source>
        <dbReference type="EMBL" id="AMO69708.1"/>
    </source>
</evidence>
<reference evidence="1 2" key="1">
    <citation type="submission" date="2015-12" db="EMBL/GenBank/DDBJ databases">
        <authorList>
            <person name="Shamseldin A."/>
            <person name="Moawad H."/>
            <person name="Abd El-Rahim W.M."/>
            <person name="Sadowsky M.J."/>
        </authorList>
    </citation>
    <scope>NUCLEOTIDE SEQUENCE [LARGE SCALE GENOMIC DNA]</scope>
    <source>
        <strain evidence="1 2">SM2</strain>
    </source>
</reference>
<gene>
    <name evidence="1" type="ORF">AZF00_16000</name>
</gene>
<dbReference type="STRING" id="1470434.AZF00_16000"/>
<organism evidence="1 2">
    <name type="scientific">Zhongshania aliphaticivorans</name>
    <dbReference type="NCBI Taxonomy" id="1470434"/>
    <lineage>
        <taxon>Bacteria</taxon>
        <taxon>Pseudomonadati</taxon>
        <taxon>Pseudomonadota</taxon>
        <taxon>Gammaproteobacteria</taxon>
        <taxon>Cellvibrionales</taxon>
        <taxon>Spongiibacteraceae</taxon>
        <taxon>Zhongshania</taxon>
    </lineage>
</organism>
<evidence type="ECO:0000313" key="2">
    <source>
        <dbReference type="Proteomes" id="UP000074119"/>
    </source>
</evidence>
<dbReference type="AlphaFoldDB" id="A0A127M943"/>
<dbReference type="RefSeq" id="WP_040803989.1">
    <property type="nucleotide sequence ID" value="NZ_CP014544.1"/>
</dbReference>
<dbReference type="KEGG" id="zal:AZF00_16000"/>
<evidence type="ECO:0008006" key="3">
    <source>
        <dbReference type="Google" id="ProtNLM"/>
    </source>
</evidence>
<proteinExistence type="predicted"/>